<dbReference type="Gene3D" id="3.10.20.90">
    <property type="entry name" value="Phosphatidylinositol 3-kinase Catalytic Subunit, Chain A, domain 1"/>
    <property type="match status" value="1"/>
</dbReference>
<evidence type="ECO:0000256" key="2">
    <source>
        <dbReference type="SAM" id="Phobius"/>
    </source>
</evidence>
<protein>
    <recommendedName>
        <fullName evidence="3">Ubiquitin-like domain-containing protein</fullName>
    </recommendedName>
</protein>
<dbReference type="Proteomes" id="UP000594454">
    <property type="component" value="Chromosome 5"/>
</dbReference>
<feature type="region of interest" description="Disordered" evidence="1">
    <location>
        <begin position="165"/>
        <end position="215"/>
    </location>
</feature>
<evidence type="ECO:0000259" key="3">
    <source>
        <dbReference type="PROSITE" id="PS50053"/>
    </source>
</evidence>
<feature type="region of interest" description="Disordered" evidence="1">
    <location>
        <begin position="321"/>
        <end position="340"/>
    </location>
</feature>
<feature type="compositionally biased region" description="Low complexity" evidence="1">
    <location>
        <begin position="200"/>
        <end position="210"/>
    </location>
</feature>
<evidence type="ECO:0000313" key="5">
    <source>
        <dbReference type="Proteomes" id="UP000594454"/>
    </source>
</evidence>
<proteinExistence type="predicted"/>
<dbReference type="PANTHER" id="PTHR14557">
    <property type="entry name" value="PROTEIN C7ORF21"/>
    <property type="match status" value="1"/>
</dbReference>
<dbReference type="OMA" id="TTFLIMM"/>
<keyword evidence="2" id="KW-0472">Membrane</keyword>
<evidence type="ECO:0000313" key="4">
    <source>
        <dbReference type="EMBL" id="CAD7091032.1"/>
    </source>
</evidence>
<dbReference type="InterPro" id="IPR040352">
    <property type="entry name" value="TMUB1/2"/>
</dbReference>
<feature type="domain" description="Ubiquitin-like" evidence="3">
    <location>
        <begin position="243"/>
        <end position="319"/>
    </location>
</feature>
<dbReference type="EMBL" id="LR899013">
    <property type="protein sequence ID" value="CAD7091032.1"/>
    <property type="molecule type" value="Genomic_DNA"/>
</dbReference>
<dbReference type="AlphaFoldDB" id="A0A7R8V2Y5"/>
<dbReference type="SUPFAM" id="SSF54236">
    <property type="entry name" value="Ubiquitin-like"/>
    <property type="match status" value="1"/>
</dbReference>
<reference evidence="4 5" key="1">
    <citation type="submission" date="2020-11" db="EMBL/GenBank/DDBJ databases">
        <authorList>
            <person name="Wallbank WR R."/>
            <person name="Pardo Diaz C."/>
            <person name="Kozak K."/>
            <person name="Martin S."/>
            <person name="Jiggins C."/>
            <person name="Moest M."/>
            <person name="Warren A I."/>
            <person name="Generalovic N T."/>
            <person name="Byers J.R.P. K."/>
            <person name="Montejo-Kovacevich G."/>
            <person name="Yen C E."/>
        </authorList>
    </citation>
    <scope>NUCLEOTIDE SEQUENCE [LARGE SCALE GENOMIC DNA]</scope>
</reference>
<feature type="transmembrane region" description="Helical" evidence="2">
    <location>
        <begin position="385"/>
        <end position="408"/>
    </location>
</feature>
<dbReference type="GO" id="GO:0036503">
    <property type="term" value="P:ERAD pathway"/>
    <property type="evidence" value="ECO:0007669"/>
    <property type="project" value="InterPro"/>
</dbReference>
<organism evidence="4 5">
    <name type="scientific">Hermetia illucens</name>
    <name type="common">Black soldier fly</name>
    <dbReference type="NCBI Taxonomy" id="343691"/>
    <lineage>
        <taxon>Eukaryota</taxon>
        <taxon>Metazoa</taxon>
        <taxon>Ecdysozoa</taxon>
        <taxon>Arthropoda</taxon>
        <taxon>Hexapoda</taxon>
        <taxon>Insecta</taxon>
        <taxon>Pterygota</taxon>
        <taxon>Neoptera</taxon>
        <taxon>Endopterygota</taxon>
        <taxon>Diptera</taxon>
        <taxon>Brachycera</taxon>
        <taxon>Stratiomyomorpha</taxon>
        <taxon>Stratiomyidae</taxon>
        <taxon>Hermetiinae</taxon>
        <taxon>Hermetia</taxon>
    </lineage>
</organism>
<dbReference type="PANTHER" id="PTHR14557:SF5">
    <property type="entry name" value="UBIQUITIN-LIKE DOMAIN-CONTAINING PROTEIN"/>
    <property type="match status" value="1"/>
</dbReference>
<feature type="transmembrane region" description="Helical" evidence="2">
    <location>
        <begin position="357"/>
        <end position="379"/>
    </location>
</feature>
<evidence type="ECO:0000256" key="1">
    <source>
        <dbReference type="SAM" id="MobiDB-lite"/>
    </source>
</evidence>
<dbReference type="InParanoid" id="A0A7R8V2Y5"/>
<keyword evidence="2" id="KW-0812">Transmembrane</keyword>
<keyword evidence="2" id="KW-1133">Transmembrane helix</keyword>
<feature type="compositionally biased region" description="Low complexity" evidence="1">
    <location>
        <begin position="66"/>
        <end position="75"/>
    </location>
</feature>
<accession>A0A7R8V2Y5</accession>
<keyword evidence="5" id="KW-1185">Reference proteome</keyword>
<dbReference type="InterPro" id="IPR000626">
    <property type="entry name" value="Ubiquitin-like_dom"/>
</dbReference>
<feature type="region of interest" description="Disordered" evidence="1">
    <location>
        <begin position="65"/>
        <end position="88"/>
    </location>
</feature>
<sequence length="414" mass="46452">MNFAETIPPEYQNYVFVVIAAIIVLLGWQTTYVREERLHPTAVLIIDNNRRRFIDLQATVDAVGRSSSSQSNYSNATEEAEIEVEGNNSSIDSVEAAATTALQSIIDEVNDLAISDESPPHYNQSLHPLEEEIEELIEDIGQRRIIEAMDGPDTAEGLRRRRLAFYENDRTSQNHEGTSTNRRENLNVHPTDQVDNSHAENCTNENNENENISKTEIKPSVVVGNGDSQPEQQANLDNRDDEFRIKLKYLNDELRLVKGTPNEAIGDFKKRNFTVELAAEKLVRLVFNGHVLQPDSKTLRACGLFDNCVVHCLVHNKKPSVNNDGDNNNATQDETSSGQATLGAETFSDRTSGGVAFIYLGMAFIVLAMVFCWYCRFQYGHLFSWYSTTGLVLMTAIFLIIFPIIILIERGVTT</sequence>
<dbReference type="Pfam" id="PF00240">
    <property type="entry name" value="ubiquitin"/>
    <property type="match status" value="1"/>
</dbReference>
<dbReference type="InterPro" id="IPR029071">
    <property type="entry name" value="Ubiquitin-like_domsf"/>
</dbReference>
<dbReference type="OrthoDB" id="161999at2759"/>
<gene>
    <name evidence="4" type="ORF">HERILL_LOCUS13481</name>
</gene>
<feature type="transmembrane region" description="Helical" evidence="2">
    <location>
        <begin position="12"/>
        <end position="28"/>
    </location>
</feature>
<dbReference type="CDD" id="cd17057">
    <property type="entry name" value="Ubl_TMUB1_like"/>
    <property type="match status" value="1"/>
</dbReference>
<name>A0A7R8V2Y5_HERIL</name>
<dbReference type="PROSITE" id="PS50053">
    <property type="entry name" value="UBIQUITIN_2"/>
    <property type="match status" value="1"/>
</dbReference>